<dbReference type="RefSeq" id="WP_317640820.1">
    <property type="nucleotide sequence ID" value="NZ_JAPMIV010000027.1"/>
</dbReference>
<evidence type="ECO:0000256" key="1">
    <source>
        <dbReference type="ARBA" id="ARBA00022801"/>
    </source>
</evidence>
<dbReference type="CDD" id="cd07067">
    <property type="entry name" value="HP_PGM_like"/>
    <property type="match status" value="1"/>
</dbReference>
<dbReference type="SMART" id="SM00855">
    <property type="entry name" value="PGAM"/>
    <property type="match status" value="1"/>
</dbReference>
<dbReference type="InterPro" id="IPR029033">
    <property type="entry name" value="His_PPase_superfam"/>
</dbReference>
<keyword evidence="1" id="KW-0378">Hydrolase</keyword>
<evidence type="ECO:0000313" key="3">
    <source>
        <dbReference type="Proteomes" id="UP001276150"/>
    </source>
</evidence>
<dbReference type="SUPFAM" id="SSF53254">
    <property type="entry name" value="Phosphoglycerate mutase-like"/>
    <property type="match status" value="1"/>
</dbReference>
<dbReference type="InterPro" id="IPR013078">
    <property type="entry name" value="His_Pase_superF_clade-1"/>
</dbReference>
<dbReference type="Proteomes" id="UP001276150">
    <property type="component" value="Unassembled WGS sequence"/>
</dbReference>
<accession>A0ABU4DTS5</accession>
<dbReference type="PANTHER" id="PTHR20935:SF0">
    <property type="entry name" value="SERINE_THREONINE-PROTEIN PHOSPHATASE PGAM5, MITOCHONDRIAL"/>
    <property type="match status" value="1"/>
</dbReference>
<keyword evidence="3" id="KW-1185">Reference proteome</keyword>
<dbReference type="EMBL" id="JAPMIV010000027">
    <property type="protein sequence ID" value="MDV6375479.1"/>
    <property type="molecule type" value="Genomic_DNA"/>
</dbReference>
<dbReference type="Gene3D" id="3.40.50.1240">
    <property type="entry name" value="Phosphoglycerate mutase-like"/>
    <property type="match status" value="1"/>
</dbReference>
<proteinExistence type="predicted"/>
<dbReference type="InterPro" id="IPR051021">
    <property type="entry name" value="Mito_Ser/Thr_phosphatase"/>
</dbReference>
<dbReference type="Pfam" id="PF00300">
    <property type="entry name" value="His_Phos_1"/>
    <property type="match status" value="2"/>
</dbReference>
<reference evidence="2 3" key="1">
    <citation type="submission" date="2022-11" db="EMBL/GenBank/DDBJ databases">
        <title>Deinococcus ZS9-10, Low Temperature and Draught-tolerating, UV-resistant Bacteria from Continental Antarctica.</title>
        <authorList>
            <person name="Cheng L."/>
        </authorList>
    </citation>
    <scope>NUCLEOTIDE SEQUENCE [LARGE SCALE GENOMIC DNA]</scope>
    <source>
        <strain evidence="2 3">ZS9-10</strain>
    </source>
</reference>
<name>A0ABU4DTS5_9DEIO</name>
<sequence length="241" mass="26108">MSELILIRHGQATPFEKDTDRLSPLGEQQARAVGLALGAEELAPTHVFHGPLVRQRRTAQIAADAAQFSDADAPPPWPDAAEDPRLAEYDGDGLIRTLAPLLAAQDEGFGAAVQRFEDRRDAPDRNRAFQPMLEKLAEAWQEGAVTDPDVESWAAFRSRVHAALTDLTRLPSGSTVLAFTSGGVIGLMVALALDAPDAAALKLNWRVRNGSLTRFTFGGGRLSLDSFNEVAHLPPALRSWR</sequence>
<comment type="caution">
    <text evidence="2">The sequence shown here is derived from an EMBL/GenBank/DDBJ whole genome shotgun (WGS) entry which is preliminary data.</text>
</comment>
<protein>
    <submittedName>
        <fullName evidence="2">Histidine phosphatase family protein</fullName>
    </submittedName>
</protein>
<dbReference type="PANTHER" id="PTHR20935">
    <property type="entry name" value="PHOSPHOGLYCERATE MUTASE-RELATED"/>
    <property type="match status" value="1"/>
</dbReference>
<evidence type="ECO:0000313" key="2">
    <source>
        <dbReference type="EMBL" id="MDV6375479.1"/>
    </source>
</evidence>
<organism evidence="2 3">
    <name type="scientific">Deinococcus arenicola</name>
    <dbReference type="NCBI Taxonomy" id="2994950"/>
    <lineage>
        <taxon>Bacteria</taxon>
        <taxon>Thermotogati</taxon>
        <taxon>Deinococcota</taxon>
        <taxon>Deinococci</taxon>
        <taxon>Deinococcales</taxon>
        <taxon>Deinococcaceae</taxon>
        <taxon>Deinococcus</taxon>
    </lineage>
</organism>
<gene>
    <name evidence="2" type="ORF">ORD21_12840</name>
</gene>